<evidence type="ECO:0000313" key="12">
    <source>
        <dbReference type="EMBL" id="ANF54016.1"/>
    </source>
</evidence>
<dbReference type="NCBIfam" id="TIGR01179">
    <property type="entry name" value="galE"/>
    <property type="match status" value="1"/>
</dbReference>
<comment type="similarity">
    <text evidence="4 10">Belongs to the NAD(P)-dependent epimerase/dehydratase family.</text>
</comment>
<evidence type="ECO:0000256" key="7">
    <source>
        <dbReference type="ARBA" id="ARBA00023027"/>
    </source>
</evidence>
<dbReference type="GO" id="GO:0033499">
    <property type="term" value="P:galactose catabolic process via UDP-galactose, Leloir pathway"/>
    <property type="evidence" value="ECO:0007669"/>
    <property type="project" value="TreeGrafter"/>
</dbReference>
<sequence length="335" mass="34710">MKTILVTGGAGYIGSHACKALAAAGFEPVVFDDLSNGHRDAVRYGPLVTGDVRDSAALGACMQRHAVQGVIHFAGLIEVGRSVQDPAAFWDVNLNGVASVLAAMRAQGVRRIVFSSTAAVYGQAGSGLLDETAAACPVNPYGDSKLAAERLIAAHARAHGVEGVALRYFNASGADPEGELGEAHQPESHLIPLALEAALGFGPPLKLFGLDFPTPDGACVRDFIHVADLAQAHVAALTVPTGEAGFLAMNLGLGRGLSVLEIIAAVERTTGRPVPWEAAPRRAGDPPVLVADPGLARRRLDWSPTFTDIDAIIGTALAWRLAPRFGPAAAHAHVA</sequence>
<dbReference type="AlphaFoldDB" id="A0A172Y4E5"/>
<dbReference type="EC" id="5.1.3.2" evidence="5 10"/>
<reference evidence="12 13" key="1">
    <citation type="journal article" date="2014" name="Genome Announc.">
        <title>Genome Sequence of a Promising Hydrogen-Producing Facultative Anaerobic Bacterium, Brevundimonas naejangsanensis Strain B1.</title>
        <authorList>
            <person name="Su H."/>
            <person name="Zhang T."/>
            <person name="Bao M."/>
            <person name="Jiang Y."/>
            <person name="Wang Y."/>
            <person name="Tan T."/>
        </authorList>
    </citation>
    <scope>NUCLEOTIDE SEQUENCE [LARGE SCALE GENOMIC DNA]</scope>
    <source>
        <strain evidence="12 13">B1</strain>
    </source>
</reference>
<keyword evidence="9 10" id="KW-0119">Carbohydrate metabolism</keyword>
<dbReference type="Gene3D" id="3.90.25.10">
    <property type="entry name" value="UDP-galactose 4-epimerase, domain 1"/>
    <property type="match status" value="1"/>
</dbReference>
<evidence type="ECO:0000256" key="10">
    <source>
        <dbReference type="RuleBase" id="RU366046"/>
    </source>
</evidence>
<dbReference type="EMBL" id="CP015614">
    <property type="protein sequence ID" value="ANF54016.1"/>
    <property type="molecule type" value="Genomic_DNA"/>
</dbReference>
<comment type="catalytic activity">
    <reaction evidence="1 10">
        <text>UDP-alpha-D-glucose = UDP-alpha-D-galactose</text>
        <dbReference type="Rhea" id="RHEA:22168"/>
        <dbReference type="ChEBI" id="CHEBI:58885"/>
        <dbReference type="ChEBI" id="CHEBI:66914"/>
        <dbReference type="EC" id="5.1.3.2"/>
    </reaction>
</comment>
<accession>A0A172Y4E5</accession>
<comment type="cofactor">
    <cofactor evidence="2 10">
        <name>NAD(+)</name>
        <dbReference type="ChEBI" id="CHEBI:57540"/>
    </cofactor>
</comment>
<name>A0A172Y4E5_9CAUL</name>
<dbReference type="CDD" id="cd05247">
    <property type="entry name" value="UDP_G4E_1_SDR_e"/>
    <property type="match status" value="1"/>
</dbReference>
<evidence type="ECO:0000259" key="11">
    <source>
        <dbReference type="Pfam" id="PF01370"/>
    </source>
</evidence>
<gene>
    <name evidence="12" type="ORF">DA69_04200</name>
</gene>
<dbReference type="Pfam" id="PF01370">
    <property type="entry name" value="Epimerase"/>
    <property type="match status" value="1"/>
</dbReference>
<evidence type="ECO:0000256" key="1">
    <source>
        <dbReference type="ARBA" id="ARBA00000083"/>
    </source>
</evidence>
<dbReference type="OrthoDB" id="9801785at2"/>
<evidence type="ECO:0000256" key="2">
    <source>
        <dbReference type="ARBA" id="ARBA00001911"/>
    </source>
</evidence>
<protein>
    <recommendedName>
        <fullName evidence="6 10">UDP-glucose 4-epimerase</fullName>
        <ecNumber evidence="5 10">5.1.3.2</ecNumber>
    </recommendedName>
</protein>
<dbReference type="InterPro" id="IPR036291">
    <property type="entry name" value="NAD(P)-bd_dom_sf"/>
</dbReference>
<dbReference type="eggNOG" id="COG1087">
    <property type="taxonomic scope" value="Bacteria"/>
</dbReference>
<comment type="subunit">
    <text evidence="10">Homodimer.</text>
</comment>
<evidence type="ECO:0000256" key="9">
    <source>
        <dbReference type="ARBA" id="ARBA00023277"/>
    </source>
</evidence>
<comment type="pathway">
    <text evidence="3 10">Carbohydrate metabolism; galactose metabolism.</text>
</comment>
<dbReference type="SUPFAM" id="SSF51735">
    <property type="entry name" value="NAD(P)-binding Rossmann-fold domains"/>
    <property type="match status" value="1"/>
</dbReference>
<feature type="domain" description="NAD-dependent epimerase/dehydratase" evidence="11">
    <location>
        <begin position="4"/>
        <end position="244"/>
    </location>
</feature>
<evidence type="ECO:0000256" key="3">
    <source>
        <dbReference type="ARBA" id="ARBA00004947"/>
    </source>
</evidence>
<evidence type="ECO:0000256" key="8">
    <source>
        <dbReference type="ARBA" id="ARBA00023235"/>
    </source>
</evidence>
<dbReference type="RefSeq" id="WP_025977316.1">
    <property type="nucleotide sequence ID" value="NZ_CP015614.1"/>
</dbReference>
<dbReference type="InterPro" id="IPR005886">
    <property type="entry name" value="UDP_G4E"/>
</dbReference>
<dbReference type="Gene3D" id="3.40.50.720">
    <property type="entry name" value="NAD(P)-binding Rossmann-like Domain"/>
    <property type="match status" value="1"/>
</dbReference>
<dbReference type="GO" id="GO:0003978">
    <property type="term" value="F:UDP-glucose 4-epimerase activity"/>
    <property type="evidence" value="ECO:0007669"/>
    <property type="project" value="UniProtKB-UniRule"/>
</dbReference>
<dbReference type="UniPathway" id="UPA00214"/>
<dbReference type="InterPro" id="IPR001509">
    <property type="entry name" value="Epimerase_deHydtase"/>
</dbReference>
<evidence type="ECO:0000313" key="13">
    <source>
        <dbReference type="Proteomes" id="UP000077603"/>
    </source>
</evidence>
<keyword evidence="8 10" id="KW-0413">Isomerase</keyword>
<evidence type="ECO:0000256" key="4">
    <source>
        <dbReference type="ARBA" id="ARBA00007637"/>
    </source>
</evidence>
<dbReference type="STRING" id="588932.DA69_04200"/>
<proteinExistence type="inferred from homology"/>
<dbReference type="Proteomes" id="UP000077603">
    <property type="component" value="Chromosome"/>
</dbReference>
<dbReference type="KEGG" id="bne:DA69_04200"/>
<evidence type="ECO:0000256" key="5">
    <source>
        <dbReference type="ARBA" id="ARBA00013189"/>
    </source>
</evidence>
<evidence type="ECO:0000256" key="6">
    <source>
        <dbReference type="ARBA" id="ARBA00018569"/>
    </source>
</evidence>
<dbReference type="PANTHER" id="PTHR43725:SF53">
    <property type="entry name" value="UDP-ARABINOSE 4-EPIMERASE 1"/>
    <property type="match status" value="1"/>
</dbReference>
<keyword evidence="7 10" id="KW-0520">NAD</keyword>
<organism evidence="12 13">
    <name type="scientific">Brevundimonas naejangsanensis</name>
    <dbReference type="NCBI Taxonomy" id="588932"/>
    <lineage>
        <taxon>Bacteria</taxon>
        <taxon>Pseudomonadati</taxon>
        <taxon>Pseudomonadota</taxon>
        <taxon>Alphaproteobacteria</taxon>
        <taxon>Caulobacterales</taxon>
        <taxon>Caulobacteraceae</taxon>
        <taxon>Brevundimonas</taxon>
    </lineage>
</organism>
<keyword evidence="13" id="KW-1185">Reference proteome</keyword>
<dbReference type="PANTHER" id="PTHR43725">
    <property type="entry name" value="UDP-GLUCOSE 4-EPIMERASE"/>
    <property type="match status" value="1"/>
</dbReference>